<dbReference type="Proteomes" id="UP000648239">
    <property type="component" value="Unassembled WGS sequence"/>
</dbReference>
<feature type="transmembrane region" description="Helical" evidence="1">
    <location>
        <begin position="67"/>
        <end position="86"/>
    </location>
</feature>
<name>A0A8J6Y533_9BACT</name>
<keyword evidence="1" id="KW-1133">Transmembrane helix</keyword>
<sequence length="202" mass="20938">MSDPQEKQPAEVTDIHNRAMEDLGYIRKAMEGGGPFTAVPGMGQVAVGCTAVLAAAVAFLQPDRTSWLLVWTAELGLATLIVISAMVLKAKRMGHLLTAAPARKTFFGMAPALAAGAILSLVAVRSGELDTLPGTWLLLYGAAVASGGVSSVRIVPVMGASFMVCGLFTLLSPPGFADLFLALGFGGLHIFFGARIAKRHGG</sequence>
<protein>
    <submittedName>
        <fullName evidence="2">Uncharacterized protein</fullName>
    </submittedName>
</protein>
<comment type="caution">
    <text evidence="2">The sequence shown here is derived from an EMBL/GenBank/DDBJ whole genome shotgun (WGS) entry which is preliminary data.</text>
</comment>
<dbReference type="AlphaFoldDB" id="A0A8J6Y533"/>
<feature type="transmembrane region" description="Helical" evidence="1">
    <location>
        <begin position="41"/>
        <end position="60"/>
    </location>
</feature>
<feature type="transmembrane region" description="Helical" evidence="1">
    <location>
        <begin position="106"/>
        <end position="124"/>
    </location>
</feature>
<organism evidence="2 3">
    <name type="scientific">Candidatus Polarisedimenticola svalbardensis</name>
    <dbReference type="NCBI Taxonomy" id="2886004"/>
    <lineage>
        <taxon>Bacteria</taxon>
        <taxon>Pseudomonadati</taxon>
        <taxon>Acidobacteriota</taxon>
        <taxon>Candidatus Polarisedimenticolia</taxon>
        <taxon>Candidatus Polarisedimenticolales</taxon>
        <taxon>Candidatus Polarisedimenticolaceae</taxon>
        <taxon>Candidatus Polarisedimenticola</taxon>
    </lineage>
</organism>
<gene>
    <name evidence="2" type="ORF">IFK94_04135</name>
</gene>
<feature type="transmembrane region" description="Helical" evidence="1">
    <location>
        <begin position="175"/>
        <end position="197"/>
    </location>
</feature>
<proteinExistence type="predicted"/>
<reference evidence="2 3" key="1">
    <citation type="submission" date="2020-08" db="EMBL/GenBank/DDBJ databases">
        <title>Acidobacteriota in marine sediments use diverse sulfur dissimilation pathways.</title>
        <authorList>
            <person name="Wasmund K."/>
        </authorList>
    </citation>
    <scope>NUCLEOTIDE SEQUENCE [LARGE SCALE GENOMIC DNA]</scope>
    <source>
        <strain evidence="2">MAG AM4</strain>
    </source>
</reference>
<dbReference type="EMBL" id="JACXWD010000008">
    <property type="protein sequence ID" value="MBD3867295.1"/>
    <property type="molecule type" value="Genomic_DNA"/>
</dbReference>
<keyword evidence="1" id="KW-0812">Transmembrane</keyword>
<keyword evidence="1" id="KW-0472">Membrane</keyword>
<evidence type="ECO:0000256" key="1">
    <source>
        <dbReference type="SAM" id="Phobius"/>
    </source>
</evidence>
<accession>A0A8J6Y533</accession>
<evidence type="ECO:0000313" key="2">
    <source>
        <dbReference type="EMBL" id="MBD3867295.1"/>
    </source>
</evidence>
<feature type="transmembrane region" description="Helical" evidence="1">
    <location>
        <begin position="136"/>
        <end position="155"/>
    </location>
</feature>
<evidence type="ECO:0000313" key="3">
    <source>
        <dbReference type="Proteomes" id="UP000648239"/>
    </source>
</evidence>